<keyword evidence="2" id="KW-0378">Hydrolase</keyword>
<feature type="domain" description="AB hydrolase-1" evidence="1">
    <location>
        <begin position="30"/>
        <end position="268"/>
    </location>
</feature>
<reference evidence="2" key="1">
    <citation type="submission" date="2020-05" db="EMBL/GenBank/DDBJ databases">
        <title>Mycena genomes resolve the evolution of fungal bioluminescence.</title>
        <authorList>
            <person name="Tsai I.J."/>
        </authorList>
    </citation>
    <scope>NUCLEOTIDE SEQUENCE</scope>
    <source>
        <strain evidence="2">160909Yilan</strain>
    </source>
</reference>
<comment type="caution">
    <text evidence="2">The sequence shown here is derived from an EMBL/GenBank/DDBJ whole genome shotgun (WGS) entry which is preliminary data.</text>
</comment>
<gene>
    <name evidence="2" type="ORF">MSAN_01655200</name>
</gene>
<dbReference type="InterPro" id="IPR000073">
    <property type="entry name" value="AB_hydrolase_1"/>
</dbReference>
<dbReference type="GO" id="GO:0016787">
    <property type="term" value="F:hydrolase activity"/>
    <property type="evidence" value="ECO:0007669"/>
    <property type="project" value="UniProtKB-KW"/>
</dbReference>
<dbReference type="SUPFAM" id="SSF53474">
    <property type="entry name" value="alpha/beta-Hydrolases"/>
    <property type="match status" value="1"/>
</dbReference>
<dbReference type="AlphaFoldDB" id="A0A8H6Y2R4"/>
<dbReference type="Pfam" id="PF12697">
    <property type="entry name" value="Abhydrolase_6"/>
    <property type="match status" value="1"/>
</dbReference>
<dbReference type="InterPro" id="IPR029058">
    <property type="entry name" value="AB_hydrolase_fold"/>
</dbReference>
<evidence type="ECO:0000259" key="1">
    <source>
        <dbReference type="Pfam" id="PF12697"/>
    </source>
</evidence>
<proteinExistence type="predicted"/>
<sequence length="285" mass="30422">MPAIVSKLCLSSDGTVIYAEASGNPSNPSVVFAHGFALSGIVFDKLFSDSRILEKLYLVRYDVRGHGRSGKPNSAEGYASSLYAADFAAVAEEFSLNMPVFVGWSAGAISAPYISPVPLSGAIAMSGALCVATATKTLKPKLLEFMPKFSSSDALTALDVRREFVDAIFADPNKTPFSVKVAWIGTTVLQTPNITTAIMTGHKPDQTKLVELGAHGFPAMIIYGTEDQIQWGSVAAKEARPYFTDLEVVAIEGGSHSVFYDNLDETVAHILAFCLRVNGQAKTTV</sequence>
<dbReference type="PANTHER" id="PTHR43194">
    <property type="entry name" value="HYDROLASE ALPHA/BETA FOLD FAMILY"/>
    <property type="match status" value="1"/>
</dbReference>
<dbReference type="Proteomes" id="UP000623467">
    <property type="component" value="Unassembled WGS sequence"/>
</dbReference>
<organism evidence="2 3">
    <name type="scientific">Mycena sanguinolenta</name>
    <dbReference type="NCBI Taxonomy" id="230812"/>
    <lineage>
        <taxon>Eukaryota</taxon>
        <taxon>Fungi</taxon>
        <taxon>Dikarya</taxon>
        <taxon>Basidiomycota</taxon>
        <taxon>Agaricomycotina</taxon>
        <taxon>Agaricomycetes</taxon>
        <taxon>Agaricomycetidae</taxon>
        <taxon>Agaricales</taxon>
        <taxon>Marasmiineae</taxon>
        <taxon>Mycenaceae</taxon>
        <taxon>Mycena</taxon>
    </lineage>
</organism>
<dbReference type="EMBL" id="JACAZH010000014">
    <property type="protein sequence ID" value="KAF7350931.1"/>
    <property type="molecule type" value="Genomic_DNA"/>
</dbReference>
<dbReference type="Gene3D" id="3.40.50.1820">
    <property type="entry name" value="alpha/beta hydrolase"/>
    <property type="match status" value="1"/>
</dbReference>
<dbReference type="InterPro" id="IPR050228">
    <property type="entry name" value="Carboxylesterase_BioH"/>
</dbReference>
<name>A0A8H6Y2R4_9AGAR</name>
<accession>A0A8H6Y2R4</accession>
<evidence type="ECO:0000313" key="2">
    <source>
        <dbReference type="EMBL" id="KAF7350931.1"/>
    </source>
</evidence>
<dbReference type="PANTHER" id="PTHR43194:SF2">
    <property type="entry name" value="PEROXISOMAL MEMBRANE PROTEIN LPX1"/>
    <property type="match status" value="1"/>
</dbReference>
<evidence type="ECO:0000313" key="3">
    <source>
        <dbReference type="Proteomes" id="UP000623467"/>
    </source>
</evidence>
<dbReference type="OrthoDB" id="408373at2759"/>
<protein>
    <submittedName>
        <fullName evidence="2">AB hydrolase-1 domain-containing protein</fullName>
    </submittedName>
</protein>
<keyword evidence="3" id="KW-1185">Reference proteome</keyword>